<dbReference type="RefSeq" id="WP_164504453.1">
    <property type="nucleotide sequence ID" value="NZ_BJUM01000012.1"/>
</dbReference>
<keyword evidence="3" id="KW-1185">Reference proteome</keyword>
<accession>A0A510XVM1</accession>
<dbReference type="EMBL" id="BJUM01000012">
    <property type="protein sequence ID" value="GEK54681.1"/>
    <property type="molecule type" value="Genomic_DNA"/>
</dbReference>
<keyword evidence="1" id="KW-0472">Membrane</keyword>
<evidence type="ECO:0000313" key="3">
    <source>
        <dbReference type="Proteomes" id="UP000321419"/>
    </source>
</evidence>
<keyword evidence="1" id="KW-1133">Transmembrane helix</keyword>
<sequence>MKNVNPWLISALILALLTSIFRIWFGNSMIGFFIALILSLACIPLIKTVQGKGNIKGE</sequence>
<name>A0A510XVM1_9GAMM</name>
<evidence type="ECO:0000313" key="2">
    <source>
        <dbReference type="EMBL" id="GEK54681.1"/>
    </source>
</evidence>
<gene>
    <name evidence="2" type="ORF">PES01_15260</name>
</gene>
<dbReference type="Proteomes" id="UP000321419">
    <property type="component" value="Unassembled WGS sequence"/>
</dbReference>
<comment type="caution">
    <text evidence="2">The sequence shown here is derived from an EMBL/GenBank/DDBJ whole genome shotgun (WGS) entry which is preliminary data.</text>
</comment>
<reference evidence="2 3" key="1">
    <citation type="submission" date="2019-07" db="EMBL/GenBank/DDBJ databases">
        <title>Whole genome shotgun sequence of Pseudoalteromonas espejiana NBRC 102222.</title>
        <authorList>
            <person name="Hosoyama A."/>
            <person name="Uohara A."/>
            <person name="Ohji S."/>
            <person name="Ichikawa N."/>
        </authorList>
    </citation>
    <scope>NUCLEOTIDE SEQUENCE [LARGE SCALE GENOMIC DNA]</scope>
    <source>
        <strain evidence="2 3">NBRC 102222</strain>
    </source>
</reference>
<feature type="transmembrane region" description="Helical" evidence="1">
    <location>
        <begin position="7"/>
        <end position="24"/>
    </location>
</feature>
<organism evidence="2 3">
    <name type="scientific">Pseudoalteromonas espejiana</name>
    <dbReference type="NCBI Taxonomy" id="28107"/>
    <lineage>
        <taxon>Bacteria</taxon>
        <taxon>Pseudomonadati</taxon>
        <taxon>Pseudomonadota</taxon>
        <taxon>Gammaproteobacteria</taxon>
        <taxon>Alteromonadales</taxon>
        <taxon>Pseudoalteromonadaceae</taxon>
        <taxon>Pseudoalteromonas</taxon>
    </lineage>
</organism>
<proteinExistence type="predicted"/>
<feature type="transmembrane region" description="Helical" evidence="1">
    <location>
        <begin position="30"/>
        <end position="46"/>
    </location>
</feature>
<evidence type="ECO:0000256" key="1">
    <source>
        <dbReference type="SAM" id="Phobius"/>
    </source>
</evidence>
<keyword evidence="1" id="KW-0812">Transmembrane</keyword>
<protein>
    <submittedName>
        <fullName evidence="2">Uncharacterized protein</fullName>
    </submittedName>
</protein>
<dbReference type="AlphaFoldDB" id="A0A510XVM1"/>